<proteinExistence type="predicted"/>
<dbReference type="RefSeq" id="WP_094923336.1">
    <property type="nucleotide sequence ID" value="NZ_NPIA01000002.1"/>
</dbReference>
<reference evidence="3" key="1">
    <citation type="submission" date="2017-08" db="EMBL/GenBank/DDBJ databases">
        <authorList>
            <person name="Huang Z."/>
        </authorList>
    </citation>
    <scope>NUCLEOTIDE SEQUENCE [LARGE SCALE GENOMIC DNA]</scope>
    <source>
        <strain evidence="3">SA5d-4</strain>
    </source>
</reference>
<dbReference type="Pfam" id="PF14007">
    <property type="entry name" value="YtpI"/>
    <property type="match status" value="1"/>
</dbReference>
<dbReference type="EMBL" id="NPIA01000002">
    <property type="protein sequence ID" value="OZM57966.1"/>
    <property type="molecule type" value="Genomic_DNA"/>
</dbReference>
<sequence length="101" mass="11841">MQIIGLLTVLSAFLYLFYKLKSFRVKKFPYRQRWANSKASIAIGFFLIFFAINQLYHDGDKMLYLVISIIFIILGSANVVLGYRAYRFFLPKAIEENEQQS</sequence>
<reference evidence="2 3" key="2">
    <citation type="submission" date="2017-09" db="EMBL/GenBank/DDBJ databases">
        <title>Bacillus patelloidae sp. nov., isolated from the intestinal tract of a marine limpet.</title>
        <authorList>
            <person name="Liu R."/>
            <person name="Dong C."/>
            <person name="Shao Z."/>
        </authorList>
    </citation>
    <scope>NUCLEOTIDE SEQUENCE [LARGE SCALE GENOMIC DNA]</scope>
    <source>
        <strain evidence="2 3">SA5d-4</strain>
    </source>
</reference>
<keyword evidence="1" id="KW-0472">Membrane</keyword>
<evidence type="ECO:0000313" key="2">
    <source>
        <dbReference type="EMBL" id="OZM57966.1"/>
    </source>
</evidence>
<evidence type="ECO:0000313" key="3">
    <source>
        <dbReference type="Proteomes" id="UP000217083"/>
    </source>
</evidence>
<evidence type="ECO:0000256" key="1">
    <source>
        <dbReference type="SAM" id="Phobius"/>
    </source>
</evidence>
<gene>
    <name evidence="2" type="ORF">CIB95_06315</name>
</gene>
<feature type="transmembrane region" description="Helical" evidence="1">
    <location>
        <begin position="62"/>
        <end position="83"/>
    </location>
</feature>
<dbReference type="AlphaFoldDB" id="A0A263BXR2"/>
<keyword evidence="1" id="KW-0812">Transmembrane</keyword>
<keyword evidence="3" id="KW-1185">Reference proteome</keyword>
<comment type="caution">
    <text evidence="2">The sequence shown here is derived from an EMBL/GenBank/DDBJ whole genome shotgun (WGS) entry which is preliminary data.</text>
</comment>
<name>A0A263BXR2_9BACI</name>
<feature type="transmembrane region" description="Helical" evidence="1">
    <location>
        <begin position="35"/>
        <end position="56"/>
    </location>
</feature>
<protein>
    <recommendedName>
        <fullName evidence="4">YtpI-like protein</fullName>
    </recommendedName>
</protein>
<dbReference type="InterPro" id="IPR025618">
    <property type="entry name" value="YtpI"/>
</dbReference>
<feature type="transmembrane region" description="Helical" evidence="1">
    <location>
        <begin position="6"/>
        <end position="23"/>
    </location>
</feature>
<dbReference type="Proteomes" id="UP000217083">
    <property type="component" value="Unassembled WGS sequence"/>
</dbReference>
<evidence type="ECO:0008006" key="4">
    <source>
        <dbReference type="Google" id="ProtNLM"/>
    </source>
</evidence>
<accession>A0A263BXR2</accession>
<keyword evidence="1" id="KW-1133">Transmembrane helix</keyword>
<organism evidence="2 3">
    <name type="scientific">Lottiidibacillus patelloidae</name>
    <dbReference type="NCBI Taxonomy" id="2670334"/>
    <lineage>
        <taxon>Bacteria</taxon>
        <taxon>Bacillati</taxon>
        <taxon>Bacillota</taxon>
        <taxon>Bacilli</taxon>
        <taxon>Bacillales</taxon>
        <taxon>Bacillaceae</taxon>
        <taxon>Lottiidibacillus</taxon>
    </lineage>
</organism>